<dbReference type="Proteomes" id="UP000327044">
    <property type="component" value="Unassembled WGS sequence"/>
</dbReference>
<dbReference type="FunCoup" id="A0A5N4B4Y2">
    <property type="interactions" value="49"/>
</dbReference>
<dbReference type="InterPro" id="IPR000734">
    <property type="entry name" value="TAG_lipase"/>
</dbReference>
<reference evidence="7 8" key="1">
    <citation type="journal article" date="2018" name="Elife">
        <title>Firefly genomes illuminate parallel origins of bioluminescence in beetles.</title>
        <authorList>
            <person name="Fallon T.R."/>
            <person name="Lower S.E."/>
            <person name="Chang C.H."/>
            <person name="Bessho-Uehara M."/>
            <person name="Martin G.J."/>
            <person name="Bewick A.J."/>
            <person name="Behringer M."/>
            <person name="Debat H.J."/>
            <person name="Wong I."/>
            <person name="Day J.C."/>
            <person name="Suvorov A."/>
            <person name="Silva C.J."/>
            <person name="Stanger-Hall K.F."/>
            <person name="Hall D.W."/>
            <person name="Schmitz R.J."/>
            <person name="Nelson D.R."/>
            <person name="Lewis S.M."/>
            <person name="Shigenobu S."/>
            <person name="Bybee S.M."/>
            <person name="Larracuente A.M."/>
            <person name="Oba Y."/>
            <person name="Weng J.K."/>
        </authorList>
    </citation>
    <scope>NUCLEOTIDE SEQUENCE [LARGE SCALE GENOMIC DNA]</scope>
    <source>
        <strain evidence="7">1611_PpyrPB1</strain>
        <tissue evidence="7">Whole body</tissue>
    </source>
</reference>
<comment type="similarity">
    <text evidence="2 4">Belongs to the AB hydrolase superfamily. Lipase family.</text>
</comment>
<feature type="domain" description="Lipase" evidence="6">
    <location>
        <begin position="80"/>
        <end position="335"/>
    </location>
</feature>
<evidence type="ECO:0000256" key="1">
    <source>
        <dbReference type="ARBA" id="ARBA00004613"/>
    </source>
</evidence>
<organism evidence="7 8">
    <name type="scientific">Photinus pyralis</name>
    <name type="common">Common eastern firefly</name>
    <name type="synonym">Lampyris pyralis</name>
    <dbReference type="NCBI Taxonomy" id="7054"/>
    <lineage>
        <taxon>Eukaryota</taxon>
        <taxon>Metazoa</taxon>
        <taxon>Ecdysozoa</taxon>
        <taxon>Arthropoda</taxon>
        <taxon>Hexapoda</taxon>
        <taxon>Insecta</taxon>
        <taxon>Pterygota</taxon>
        <taxon>Neoptera</taxon>
        <taxon>Endopterygota</taxon>
        <taxon>Coleoptera</taxon>
        <taxon>Polyphaga</taxon>
        <taxon>Elateriformia</taxon>
        <taxon>Elateroidea</taxon>
        <taxon>Lampyridae</taxon>
        <taxon>Lampyrinae</taxon>
        <taxon>Photinus</taxon>
    </lineage>
</organism>
<dbReference type="InterPro" id="IPR029058">
    <property type="entry name" value="AB_hydrolase_fold"/>
</dbReference>
<dbReference type="InParanoid" id="A0A5N4B4Y2"/>
<dbReference type="GO" id="GO:0016042">
    <property type="term" value="P:lipid catabolic process"/>
    <property type="evidence" value="ECO:0007669"/>
    <property type="project" value="TreeGrafter"/>
</dbReference>
<protein>
    <recommendedName>
        <fullName evidence="6">Lipase domain-containing protein</fullName>
    </recommendedName>
</protein>
<keyword evidence="3" id="KW-0964">Secreted</keyword>
<dbReference type="PANTHER" id="PTHR11610">
    <property type="entry name" value="LIPASE"/>
    <property type="match status" value="1"/>
</dbReference>
<evidence type="ECO:0000259" key="6">
    <source>
        <dbReference type="Pfam" id="PF00151"/>
    </source>
</evidence>
<dbReference type="GO" id="GO:0005615">
    <property type="term" value="C:extracellular space"/>
    <property type="evidence" value="ECO:0007669"/>
    <property type="project" value="TreeGrafter"/>
</dbReference>
<dbReference type="GO" id="GO:0016298">
    <property type="term" value="F:lipase activity"/>
    <property type="evidence" value="ECO:0007669"/>
    <property type="project" value="InterPro"/>
</dbReference>
<evidence type="ECO:0000256" key="2">
    <source>
        <dbReference type="ARBA" id="ARBA00010701"/>
    </source>
</evidence>
<dbReference type="EMBL" id="VVIM01000001">
    <property type="protein sequence ID" value="KAB0804667.1"/>
    <property type="molecule type" value="Genomic_DNA"/>
</dbReference>
<dbReference type="Gene3D" id="3.40.50.1820">
    <property type="entry name" value="alpha/beta hydrolase"/>
    <property type="match status" value="1"/>
</dbReference>
<keyword evidence="5" id="KW-0732">Signal</keyword>
<dbReference type="AlphaFoldDB" id="A0A5N4B4Y2"/>
<sequence>MNRILYLCVFVFVFSTGQLFEVPNEILEDLGNFVFGTLDVIISGCGPVNPRHVKYIYFNNKNVTEPILLNYSNINRVIPNLPTKIIIHGWYGLATGPTALELKDAYLKRGSYNIIFVNWEHYANVNYAEARCRLSELGDLIGDFLQRLYANGKAHLNQTHIIGHSLGAHLAGYIGQRIQYRNGGQKLSRITGLDAAGPGFLGFPSYSRLDAGDAFFVDAIHTNGAQFGYPRNYGSVDFYPNCGLFQPGCLDYNIADKATLFQQTVDNIGCSHDRSMKYFIESINSRKFIASDYDTCFLFHKCRRGAKKTSVVMGEDCPFSATGSYCLSTNSKFPYAKGK</sequence>
<dbReference type="OrthoDB" id="6755582at2759"/>
<dbReference type="PANTHER" id="PTHR11610:SF173">
    <property type="entry name" value="LIPASE DOMAIN-CONTAINING PROTEIN-RELATED"/>
    <property type="match status" value="1"/>
</dbReference>
<comment type="caution">
    <text evidence="7">The sequence shown here is derived from an EMBL/GenBank/DDBJ whole genome shotgun (WGS) entry which is preliminary data.</text>
</comment>
<comment type="subcellular location">
    <subcellularLocation>
        <location evidence="1">Secreted</location>
    </subcellularLocation>
</comment>
<dbReference type="GO" id="GO:0017171">
    <property type="term" value="F:serine hydrolase activity"/>
    <property type="evidence" value="ECO:0007669"/>
    <property type="project" value="TreeGrafter"/>
</dbReference>
<evidence type="ECO:0000256" key="4">
    <source>
        <dbReference type="RuleBase" id="RU004262"/>
    </source>
</evidence>
<keyword evidence="8" id="KW-1185">Reference proteome</keyword>
<evidence type="ECO:0000256" key="3">
    <source>
        <dbReference type="ARBA" id="ARBA00022525"/>
    </source>
</evidence>
<dbReference type="SUPFAM" id="SSF53474">
    <property type="entry name" value="alpha/beta-Hydrolases"/>
    <property type="match status" value="1"/>
</dbReference>
<evidence type="ECO:0000313" key="7">
    <source>
        <dbReference type="EMBL" id="KAB0804667.1"/>
    </source>
</evidence>
<feature type="signal peptide" evidence="5">
    <location>
        <begin position="1"/>
        <end position="19"/>
    </location>
</feature>
<evidence type="ECO:0000256" key="5">
    <source>
        <dbReference type="SAM" id="SignalP"/>
    </source>
</evidence>
<gene>
    <name evidence="7" type="ORF">PPYR_01637</name>
</gene>
<feature type="chain" id="PRO_5024392332" description="Lipase domain-containing protein" evidence="5">
    <location>
        <begin position="20"/>
        <end position="339"/>
    </location>
</feature>
<accession>A0A5N4B4Y2</accession>
<dbReference type="InterPro" id="IPR013818">
    <property type="entry name" value="Lipase"/>
</dbReference>
<evidence type="ECO:0000313" key="8">
    <source>
        <dbReference type="Proteomes" id="UP000327044"/>
    </source>
</evidence>
<proteinExistence type="inferred from homology"/>
<name>A0A5N4B4Y2_PHOPY</name>
<dbReference type="Pfam" id="PF00151">
    <property type="entry name" value="Lipase"/>
    <property type="match status" value="1"/>
</dbReference>